<dbReference type="GO" id="GO:0005546">
    <property type="term" value="F:phosphatidylinositol-4,5-bisphosphate binding"/>
    <property type="evidence" value="ECO:0007669"/>
    <property type="project" value="TreeGrafter"/>
</dbReference>
<dbReference type="SMART" id="SM00153">
    <property type="entry name" value="VHP"/>
    <property type="match status" value="1"/>
</dbReference>
<reference evidence="2" key="1">
    <citation type="submission" date="2020-11" db="EMBL/GenBank/DDBJ databases">
        <authorList>
            <person name="Tran Van P."/>
        </authorList>
    </citation>
    <scope>NUCLEOTIDE SEQUENCE</scope>
</reference>
<dbReference type="Gene3D" id="3.40.20.10">
    <property type="entry name" value="Severin"/>
    <property type="match status" value="5"/>
</dbReference>
<dbReference type="Gene3D" id="1.10.950.10">
    <property type="entry name" value="Villin headpiece domain"/>
    <property type="match status" value="1"/>
</dbReference>
<sequence>MPESFDSTSSTDEVVLRKKNATKGSVITQRGCVASSSIRHQLSSATSLTDALQNDWKSRVPPQDLLVARTRNDDVGRRSVAFLQERLHDSSKTWEKRVDDKSVDAKRFTIASKLGEDPDALPFESHRRPNAPEKKVFHVGDADHARHLEVNIQRDGDVKKQVILEFEETARSSEKLDIENGVEEFFKLKSHEKDEVVEMDFGSVPSTTPTQLLKGIKKPTRANMRKPASQNPVKASMEREALLESEMKNPAVLGKVKNSASSVPGTVRLAALAAKIDFAAAAKAIKDRGAHSIPEVHLPKLLLVKGRRRIQVRLVQPVPTSLNDGDSFVVPSPKEVGKFSNKIESTKALDVANEIIRRHEFGVTSEAVIKELSLRREDSWSWASDSAWDRLLKHMKWANVVENPVKLCGHATEDEEFEIAISTTNKIYSVDLSGNALVPLDDAWGIAPSISLLDPEKLLVFDFGPEVYVWIGRHVDRSTRKRARWIAEALVSEGYDYSACDCSPFDPYGVESHQEVGSVRPSWTYFSRVCQDVEPILFRSKFADWGTTFSMGSTATPSKNKAIAFDPVALEMTDGEELMKAPLEPIPFVIEMEDLERGSYLCDGLPKEIVTLSVTKELVCDMAVSQVKESDVGIFYDELSYIMEWKHEARRVPKRLDGKKSQIPVQGRIREAIIYYHGRNSANLDRGTAALHTIENSRERGEIFHVRCGAEPPLFLRILGCPMVTLFGKECARTSPMLFVVIGEDEEEILVREVKLELSSYRSRGVFVMIADLNIFLWAGSDSSNANIDCAKKVVKKWCSQAPSFIGDRRLKMREEREGKESTEFTSVFGGARPICATLGAREVTNRGRVFQLFVNPTGAFDYRVVSNTWVGNPEFLLPVYPALQNQLYGVDQPAMFLIDDGIRGYLWCGCTKDLADERPDKILFWDQSVKCGILTMLSYREEKKKSSGIEIDLAVVTAGVEPREFIEMFPEWNVDEEVKISSLGAGHVEGEMLNPESILLSRKEFYLTEELRTHPLPPGVNPKLIEQYLSPDDFQNLFGMEKEDFNTLPEWKRVALKKEKHFF</sequence>
<dbReference type="PANTHER" id="PTHR11977:SF45">
    <property type="entry name" value="SUPERVILLIN"/>
    <property type="match status" value="1"/>
</dbReference>
<dbReference type="Pfam" id="PF02209">
    <property type="entry name" value="VHP"/>
    <property type="match status" value="1"/>
</dbReference>
<dbReference type="Proteomes" id="UP000678499">
    <property type="component" value="Unassembled WGS sequence"/>
</dbReference>
<evidence type="ECO:0000259" key="1">
    <source>
        <dbReference type="PROSITE" id="PS51089"/>
    </source>
</evidence>
<keyword evidence="3" id="KW-1185">Reference proteome</keyword>
<feature type="domain" description="HP" evidence="1">
    <location>
        <begin position="1001"/>
        <end position="1064"/>
    </location>
</feature>
<dbReference type="EMBL" id="OA882547">
    <property type="protein sequence ID" value="CAD7275935.1"/>
    <property type="molecule type" value="Genomic_DNA"/>
</dbReference>
<protein>
    <recommendedName>
        <fullName evidence="1">HP domain-containing protein</fullName>
    </recommendedName>
</protein>
<dbReference type="SMART" id="SM00262">
    <property type="entry name" value="GEL"/>
    <property type="match status" value="4"/>
</dbReference>
<dbReference type="PROSITE" id="PS51089">
    <property type="entry name" value="HP"/>
    <property type="match status" value="1"/>
</dbReference>
<gene>
    <name evidence="2" type="ORF">NMOB1V02_LOCUS3719</name>
</gene>
<dbReference type="InterPro" id="IPR003128">
    <property type="entry name" value="Villin_headpiece"/>
</dbReference>
<dbReference type="InterPro" id="IPR036886">
    <property type="entry name" value="Villin_headpiece_dom_sf"/>
</dbReference>
<evidence type="ECO:0000313" key="3">
    <source>
        <dbReference type="Proteomes" id="UP000678499"/>
    </source>
</evidence>
<dbReference type="InterPro" id="IPR007122">
    <property type="entry name" value="Villin/Gelsolin"/>
</dbReference>
<dbReference type="GO" id="GO:0005737">
    <property type="term" value="C:cytoplasm"/>
    <property type="evidence" value="ECO:0007669"/>
    <property type="project" value="TreeGrafter"/>
</dbReference>
<dbReference type="AlphaFoldDB" id="A0A7R9BIE3"/>
<dbReference type="SUPFAM" id="SSF47050">
    <property type="entry name" value="VHP, Villin headpiece domain"/>
    <property type="match status" value="1"/>
</dbReference>
<dbReference type="PANTHER" id="PTHR11977">
    <property type="entry name" value="VILLIN"/>
    <property type="match status" value="1"/>
</dbReference>
<evidence type="ECO:0000313" key="2">
    <source>
        <dbReference type="EMBL" id="CAD7275935.1"/>
    </source>
</evidence>
<dbReference type="GO" id="GO:0051015">
    <property type="term" value="F:actin filament binding"/>
    <property type="evidence" value="ECO:0007669"/>
    <property type="project" value="InterPro"/>
</dbReference>
<dbReference type="GO" id="GO:0008154">
    <property type="term" value="P:actin polymerization or depolymerization"/>
    <property type="evidence" value="ECO:0007669"/>
    <property type="project" value="TreeGrafter"/>
</dbReference>
<dbReference type="GO" id="GO:0015629">
    <property type="term" value="C:actin cytoskeleton"/>
    <property type="evidence" value="ECO:0007669"/>
    <property type="project" value="TreeGrafter"/>
</dbReference>
<dbReference type="GO" id="GO:0051014">
    <property type="term" value="P:actin filament severing"/>
    <property type="evidence" value="ECO:0007669"/>
    <property type="project" value="TreeGrafter"/>
</dbReference>
<proteinExistence type="predicted"/>
<dbReference type="GO" id="GO:0051016">
    <property type="term" value="P:barbed-end actin filament capping"/>
    <property type="evidence" value="ECO:0007669"/>
    <property type="project" value="TreeGrafter"/>
</dbReference>
<dbReference type="SUPFAM" id="SSF55753">
    <property type="entry name" value="Actin depolymerizing proteins"/>
    <property type="match status" value="4"/>
</dbReference>
<dbReference type="EMBL" id="CAJPEX010000510">
    <property type="protein sequence ID" value="CAG0916087.1"/>
    <property type="molecule type" value="Genomic_DNA"/>
</dbReference>
<name>A0A7R9BIE3_9CRUS</name>
<dbReference type="InterPro" id="IPR029006">
    <property type="entry name" value="ADF-H/Gelsolin-like_dom_sf"/>
</dbReference>
<dbReference type="OrthoDB" id="28894at2759"/>
<organism evidence="2">
    <name type="scientific">Notodromas monacha</name>
    <dbReference type="NCBI Taxonomy" id="399045"/>
    <lineage>
        <taxon>Eukaryota</taxon>
        <taxon>Metazoa</taxon>
        <taxon>Ecdysozoa</taxon>
        <taxon>Arthropoda</taxon>
        <taxon>Crustacea</taxon>
        <taxon>Oligostraca</taxon>
        <taxon>Ostracoda</taxon>
        <taxon>Podocopa</taxon>
        <taxon>Podocopida</taxon>
        <taxon>Cypridocopina</taxon>
        <taxon>Cypridoidea</taxon>
        <taxon>Cyprididae</taxon>
        <taxon>Notodromas</taxon>
    </lineage>
</organism>
<accession>A0A7R9BIE3</accession>